<dbReference type="PANTHER" id="PTHR19422">
    <property type="entry name" value="GAG RETROVIRAL POLYPROTEIN"/>
    <property type="match status" value="1"/>
</dbReference>
<dbReference type="GO" id="GO:0006508">
    <property type="term" value="P:proteolysis"/>
    <property type="evidence" value="ECO:0007669"/>
    <property type="project" value="UniProtKB-KW"/>
</dbReference>
<dbReference type="RefSeq" id="XP_021020815.1">
    <property type="nucleotide sequence ID" value="XM_021165156.1"/>
</dbReference>
<dbReference type="KEGG" id="mcal:110296458"/>
<protein>
    <submittedName>
        <fullName evidence="6">Uncharacterized protein LOC110296458</fullName>
    </submittedName>
</protein>
<dbReference type="InterPro" id="IPR033704">
    <property type="entry name" value="dUTPase_trimeric"/>
</dbReference>
<dbReference type="InterPro" id="IPR036157">
    <property type="entry name" value="dUTPase-like_sf"/>
</dbReference>
<sequence>MESPQRATTGSAGLDLCSTTRLILTPRTGVQMVDTDFKGPLPADMVGLIWGRCSVTMQGLIVHPGVIDSDFTGKVKIMVSSPRGIVAISPGDRIAQLLLLPSCHSQFPAKDSEWGDKEFGSTGTSNIFCSLNLDT</sequence>
<reference evidence="6" key="1">
    <citation type="submission" date="2025-08" db="UniProtKB">
        <authorList>
            <consortium name="RefSeq"/>
        </authorList>
    </citation>
    <scope>IDENTIFICATION</scope>
</reference>
<dbReference type="Gene3D" id="2.70.40.10">
    <property type="match status" value="1"/>
</dbReference>
<evidence type="ECO:0000256" key="1">
    <source>
        <dbReference type="ARBA" id="ARBA00022670"/>
    </source>
</evidence>
<dbReference type="GO" id="GO:0004190">
    <property type="term" value="F:aspartic-type endopeptidase activity"/>
    <property type="evidence" value="ECO:0007669"/>
    <property type="project" value="UniProtKB-KW"/>
</dbReference>
<keyword evidence="1" id="KW-0645">Protease</keyword>
<dbReference type="Pfam" id="PF00692">
    <property type="entry name" value="dUTPase"/>
    <property type="match status" value="1"/>
</dbReference>
<dbReference type="Proteomes" id="UP000515126">
    <property type="component" value="Chromosome 6"/>
</dbReference>
<evidence type="ECO:0000313" key="6">
    <source>
        <dbReference type="RefSeq" id="XP_021020815.1"/>
    </source>
</evidence>
<organism evidence="5 6">
    <name type="scientific">Mus caroli</name>
    <name type="common">Ryukyu mouse</name>
    <name type="synonym">Ricefield mouse</name>
    <dbReference type="NCBI Taxonomy" id="10089"/>
    <lineage>
        <taxon>Eukaryota</taxon>
        <taxon>Metazoa</taxon>
        <taxon>Chordata</taxon>
        <taxon>Craniata</taxon>
        <taxon>Vertebrata</taxon>
        <taxon>Euteleostomi</taxon>
        <taxon>Mammalia</taxon>
        <taxon>Eutheria</taxon>
        <taxon>Euarchontoglires</taxon>
        <taxon>Glires</taxon>
        <taxon>Rodentia</taxon>
        <taxon>Myomorpha</taxon>
        <taxon>Muroidea</taxon>
        <taxon>Muridae</taxon>
        <taxon>Murinae</taxon>
        <taxon>Mus</taxon>
        <taxon>Mus</taxon>
    </lineage>
</organism>
<dbReference type="InterPro" id="IPR051592">
    <property type="entry name" value="HERV-K_Pro_peptidase_A2"/>
</dbReference>
<feature type="domain" description="dUTPase-like" evidence="4">
    <location>
        <begin position="2"/>
        <end position="123"/>
    </location>
</feature>
<proteinExistence type="predicted"/>
<accession>A0A6P5PVH4</accession>
<evidence type="ECO:0000259" key="4">
    <source>
        <dbReference type="Pfam" id="PF00692"/>
    </source>
</evidence>
<dbReference type="GeneID" id="110296458"/>
<keyword evidence="3" id="KW-0378">Hydrolase</keyword>
<gene>
    <name evidence="6" type="primary">LOC110296458</name>
</gene>
<keyword evidence="2" id="KW-0064">Aspartyl protease</keyword>
<dbReference type="PANTHER" id="PTHR19422:SF123">
    <property type="entry name" value="RT1 CLASS I, LOCUS CE15"/>
    <property type="match status" value="1"/>
</dbReference>
<evidence type="ECO:0000256" key="2">
    <source>
        <dbReference type="ARBA" id="ARBA00022750"/>
    </source>
</evidence>
<name>A0A6P5PVH4_MUSCR</name>
<keyword evidence="5" id="KW-1185">Reference proteome</keyword>
<dbReference type="AlphaFoldDB" id="A0A6P5PVH4"/>
<dbReference type="InterPro" id="IPR029054">
    <property type="entry name" value="dUTPase-like"/>
</dbReference>
<evidence type="ECO:0000313" key="5">
    <source>
        <dbReference type="Proteomes" id="UP000515126"/>
    </source>
</evidence>
<dbReference type="SUPFAM" id="SSF51283">
    <property type="entry name" value="dUTPase-like"/>
    <property type="match status" value="1"/>
</dbReference>
<dbReference type="CDD" id="cd07557">
    <property type="entry name" value="trimeric_dUTPase"/>
    <property type="match status" value="1"/>
</dbReference>
<evidence type="ECO:0000256" key="3">
    <source>
        <dbReference type="ARBA" id="ARBA00022801"/>
    </source>
</evidence>